<comment type="function">
    <text evidence="9">Acts as a magnesium transporter.</text>
</comment>
<dbReference type="EMBL" id="BAAFGK010000005">
    <property type="protein sequence ID" value="GAB0058661.1"/>
    <property type="molecule type" value="Genomic_DNA"/>
</dbReference>
<reference evidence="11 12" key="1">
    <citation type="submission" date="2024-09" db="EMBL/GenBank/DDBJ databases">
        <title>Draft genome sequence of Candidatus Magnetaquicoccaceae bacterium FCR-1.</title>
        <authorList>
            <person name="Shimoshige H."/>
            <person name="Shimamura S."/>
            <person name="Taoka A."/>
            <person name="Kobayashi H."/>
            <person name="Maekawa T."/>
        </authorList>
    </citation>
    <scope>NUCLEOTIDE SEQUENCE [LARGE SCALE GENOMIC DNA]</scope>
    <source>
        <strain evidence="11 12">FCR-1</strain>
    </source>
</reference>
<dbReference type="SUPFAM" id="SSF54631">
    <property type="entry name" value="CBS-domain pair"/>
    <property type="match status" value="1"/>
</dbReference>
<keyword evidence="3 9" id="KW-0813">Transport</keyword>
<evidence type="ECO:0000256" key="8">
    <source>
        <dbReference type="PROSITE-ProRule" id="PRU00703"/>
    </source>
</evidence>
<protein>
    <recommendedName>
        <fullName evidence="9">Magnesium transporter MgtE</fullName>
    </recommendedName>
</protein>
<dbReference type="InterPro" id="IPR000644">
    <property type="entry name" value="CBS_dom"/>
</dbReference>
<dbReference type="PANTHER" id="PTHR43773">
    <property type="entry name" value="MAGNESIUM TRANSPORTER MGTE"/>
    <property type="match status" value="1"/>
</dbReference>
<evidence type="ECO:0000256" key="1">
    <source>
        <dbReference type="ARBA" id="ARBA00004141"/>
    </source>
</evidence>
<keyword evidence="12" id="KW-1185">Reference proteome</keyword>
<keyword evidence="9" id="KW-1003">Cell membrane</keyword>
<dbReference type="Proteomes" id="UP001628193">
    <property type="component" value="Unassembled WGS sequence"/>
</dbReference>
<evidence type="ECO:0000313" key="11">
    <source>
        <dbReference type="EMBL" id="GAB0058661.1"/>
    </source>
</evidence>
<dbReference type="InterPro" id="IPR036739">
    <property type="entry name" value="SLC41_membr_dom_sf"/>
</dbReference>
<dbReference type="Gene3D" id="1.10.357.20">
    <property type="entry name" value="SLC41 divalent cation transporters, integral membrane domain"/>
    <property type="match status" value="1"/>
</dbReference>
<gene>
    <name evidence="11" type="ORF">SIID45300_03014</name>
</gene>
<dbReference type="CDD" id="cd04606">
    <property type="entry name" value="CBS_pair_Mg_transporter"/>
    <property type="match status" value="1"/>
</dbReference>
<feature type="transmembrane region" description="Helical" evidence="9">
    <location>
        <begin position="436"/>
        <end position="459"/>
    </location>
</feature>
<organism evidence="11 12">
    <name type="scientific">Candidatus Magnetaquiglobus chichijimensis</name>
    <dbReference type="NCBI Taxonomy" id="3141448"/>
    <lineage>
        <taxon>Bacteria</taxon>
        <taxon>Pseudomonadati</taxon>
        <taxon>Pseudomonadota</taxon>
        <taxon>Magnetococcia</taxon>
        <taxon>Magnetococcales</taxon>
        <taxon>Candidatus Magnetaquicoccaceae</taxon>
        <taxon>Candidatus Magnetaquiglobus</taxon>
    </lineage>
</organism>
<comment type="similarity">
    <text evidence="2 9">Belongs to the SLC41A transporter family.</text>
</comment>
<evidence type="ECO:0000256" key="4">
    <source>
        <dbReference type="ARBA" id="ARBA00022692"/>
    </source>
</evidence>
<feature type="transmembrane region" description="Helical" evidence="9">
    <location>
        <begin position="329"/>
        <end position="350"/>
    </location>
</feature>
<keyword evidence="4 9" id="KW-0812">Transmembrane</keyword>
<name>A0ABQ0CCN9_9PROT</name>
<dbReference type="Gene3D" id="1.25.60.10">
    <property type="entry name" value="MgtE N-terminal domain-like"/>
    <property type="match status" value="1"/>
</dbReference>
<dbReference type="InterPro" id="IPR046342">
    <property type="entry name" value="CBS_dom_sf"/>
</dbReference>
<dbReference type="RefSeq" id="WP_420906382.1">
    <property type="nucleotide sequence ID" value="NZ_BAAFGK010000005.1"/>
</dbReference>
<feature type="transmembrane region" description="Helical" evidence="9">
    <location>
        <begin position="297"/>
        <end position="317"/>
    </location>
</feature>
<evidence type="ECO:0000256" key="3">
    <source>
        <dbReference type="ARBA" id="ARBA00022448"/>
    </source>
</evidence>
<evidence type="ECO:0000256" key="7">
    <source>
        <dbReference type="ARBA" id="ARBA00023136"/>
    </source>
</evidence>
<dbReference type="InterPro" id="IPR006667">
    <property type="entry name" value="SLC41_membr_dom"/>
</dbReference>
<keyword evidence="9" id="KW-0479">Metal-binding</keyword>
<keyword evidence="7 9" id="KW-0472">Membrane</keyword>
<evidence type="ECO:0000313" key="12">
    <source>
        <dbReference type="Proteomes" id="UP001628193"/>
    </source>
</evidence>
<keyword evidence="6 9" id="KW-1133">Transmembrane helix</keyword>
<dbReference type="NCBIfam" id="TIGR00400">
    <property type="entry name" value="mgtE"/>
    <property type="match status" value="1"/>
</dbReference>
<feature type="domain" description="CBS" evidence="10">
    <location>
        <begin position="215"/>
        <end position="271"/>
    </location>
</feature>
<comment type="caution">
    <text evidence="11">The sequence shown here is derived from an EMBL/GenBank/DDBJ whole genome shotgun (WGS) entry which is preliminary data.</text>
</comment>
<evidence type="ECO:0000256" key="2">
    <source>
        <dbReference type="ARBA" id="ARBA00009749"/>
    </source>
</evidence>
<dbReference type="Pfam" id="PF03448">
    <property type="entry name" value="MgtE_N"/>
    <property type="match status" value="1"/>
</dbReference>
<dbReference type="SMART" id="SM00116">
    <property type="entry name" value="CBS"/>
    <property type="match status" value="1"/>
</dbReference>
<evidence type="ECO:0000256" key="5">
    <source>
        <dbReference type="ARBA" id="ARBA00022842"/>
    </source>
</evidence>
<dbReference type="Gene3D" id="3.10.580.10">
    <property type="entry name" value="CBS-domain"/>
    <property type="match status" value="1"/>
</dbReference>
<evidence type="ECO:0000256" key="9">
    <source>
        <dbReference type="RuleBase" id="RU362011"/>
    </source>
</evidence>
<dbReference type="Pfam" id="PF01769">
    <property type="entry name" value="MgtE"/>
    <property type="match status" value="1"/>
</dbReference>
<keyword evidence="5 9" id="KW-0460">Magnesium</keyword>
<evidence type="ECO:0000256" key="6">
    <source>
        <dbReference type="ARBA" id="ARBA00022989"/>
    </source>
</evidence>
<accession>A0ABQ0CCN9</accession>
<dbReference type="SUPFAM" id="SSF158791">
    <property type="entry name" value="MgtE N-terminal domain-like"/>
    <property type="match status" value="1"/>
</dbReference>
<proteinExistence type="inferred from homology"/>
<dbReference type="PANTHER" id="PTHR43773:SF1">
    <property type="entry name" value="MAGNESIUM TRANSPORTER MGTE"/>
    <property type="match status" value="1"/>
</dbReference>
<dbReference type="SUPFAM" id="SSF161093">
    <property type="entry name" value="MgtE membrane domain-like"/>
    <property type="match status" value="1"/>
</dbReference>
<keyword evidence="8" id="KW-0129">CBS domain</keyword>
<feature type="transmembrane region" description="Helical" evidence="9">
    <location>
        <begin position="399"/>
        <end position="424"/>
    </location>
</feature>
<dbReference type="PROSITE" id="PS51371">
    <property type="entry name" value="CBS"/>
    <property type="match status" value="1"/>
</dbReference>
<comment type="subcellular location">
    <subcellularLocation>
        <location evidence="9">Cell membrane</location>
        <topology evidence="9">Multi-pass membrane protein</topology>
    </subcellularLocation>
    <subcellularLocation>
        <location evidence="1">Membrane</location>
        <topology evidence="1">Multi-pass membrane protein</topology>
    </subcellularLocation>
</comment>
<dbReference type="Pfam" id="PF00571">
    <property type="entry name" value="CBS"/>
    <property type="match status" value="1"/>
</dbReference>
<feature type="transmembrane region" description="Helical" evidence="9">
    <location>
        <begin position="371"/>
        <end position="393"/>
    </location>
</feature>
<dbReference type="InterPro" id="IPR038076">
    <property type="entry name" value="MgtE_N_sf"/>
</dbReference>
<comment type="subunit">
    <text evidence="9">Homodimer.</text>
</comment>
<evidence type="ECO:0000259" key="10">
    <source>
        <dbReference type="PROSITE" id="PS51371"/>
    </source>
</evidence>
<dbReference type="InterPro" id="IPR006668">
    <property type="entry name" value="Mg_transptr_MgtE_intracell_dom"/>
</dbReference>
<dbReference type="InterPro" id="IPR006669">
    <property type="entry name" value="MgtE_transporter"/>
</dbReference>
<dbReference type="SMART" id="SM00924">
    <property type="entry name" value="MgtE_N"/>
    <property type="match status" value="1"/>
</dbReference>
<sequence length="461" mass="50856">MSMMNFDDGDSHSAPSYDPQIPEAIERLHRKGARYHLSQMMFKLKPADLASVLNDFSNEKANEFFEFVTPPQHAALVFEEMRDTLKCHILTHCELEHIVAMLECLPEEACERNLKELDEGVAKRLRDALNEDLQLTEYESKGYSQNTAGSLMTPKALILSEKTQAAEAIRIIQGLGAYDSVFYLYTMNAQKRLAGVCSLRRLMLADPESTLEDLENSRLVRVHVNTPLDEVARQISQYRLLALPVVDDRGSLVGQITIDNLVNVIQDENTRAQMKRAGVVSDDLLAQSPFHIFKVRVPWLISAFIGYLVISAVLDGFEETLSSIVQLAFFFPVVIGMSGNAGSQTGSVAVRGLALGMLNDTHFFKLLGKEMAANVIQGGFYGICLAGAAYLFFQNPLLSLTVGIAMTMNIPLASAIAMSLPFFFKRIGADPAIASGPLALTFIDLVGSTNYLIVAFLTFQP</sequence>